<organism evidence="2 3">
    <name type="scientific">Nocardioides agariphilus</name>
    <dbReference type="NCBI Taxonomy" id="433664"/>
    <lineage>
        <taxon>Bacteria</taxon>
        <taxon>Bacillati</taxon>
        <taxon>Actinomycetota</taxon>
        <taxon>Actinomycetes</taxon>
        <taxon>Propionibacteriales</taxon>
        <taxon>Nocardioidaceae</taxon>
        <taxon>Nocardioides</taxon>
    </lineage>
</organism>
<name>A0A930VM23_9ACTN</name>
<gene>
    <name evidence="2" type="ORF">ISU10_19705</name>
</gene>
<dbReference type="Proteomes" id="UP000660668">
    <property type="component" value="Unassembled WGS sequence"/>
</dbReference>
<dbReference type="EMBL" id="JADKPO010000036">
    <property type="protein sequence ID" value="MBF4770004.1"/>
    <property type="molecule type" value="Genomic_DNA"/>
</dbReference>
<keyword evidence="1" id="KW-1133">Transmembrane helix</keyword>
<feature type="transmembrane region" description="Helical" evidence="1">
    <location>
        <begin position="16"/>
        <end position="37"/>
    </location>
</feature>
<evidence type="ECO:0000256" key="1">
    <source>
        <dbReference type="SAM" id="Phobius"/>
    </source>
</evidence>
<dbReference type="RefSeq" id="WP_194698148.1">
    <property type="nucleotide sequence ID" value="NZ_JADKPO010000036.1"/>
</dbReference>
<dbReference type="AlphaFoldDB" id="A0A930VM23"/>
<keyword evidence="1" id="KW-0472">Membrane</keyword>
<proteinExistence type="predicted"/>
<evidence type="ECO:0000313" key="2">
    <source>
        <dbReference type="EMBL" id="MBF4770004.1"/>
    </source>
</evidence>
<sequence>MEEPTGTMGPHPTLPVVRLSSAGQTYIAIVAILAALSTTTDGRAWYVALVLLTLPLTPVALWVGFYAALATGALLGHGPDSLSWAVNLVWVVVWSMTAWLNARILEKVLSRGWGRRWTADAP</sequence>
<keyword evidence="3" id="KW-1185">Reference proteome</keyword>
<evidence type="ECO:0000313" key="3">
    <source>
        <dbReference type="Proteomes" id="UP000660668"/>
    </source>
</evidence>
<feature type="transmembrane region" description="Helical" evidence="1">
    <location>
        <begin position="44"/>
        <end position="69"/>
    </location>
</feature>
<accession>A0A930VM23</accession>
<reference evidence="2" key="1">
    <citation type="submission" date="2020-11" db="EMBL/GenBank/DDBJ databases">
        <title>Nocardioides cynanchi sp. nov., isolated from soil of rhizosphere of Cynanchum wilfordii.</title>
        <authorList>
            <person name="Lee J.-S."/>
            <person name="Suh M.K."/>
            <person name="Kim J.-S."/>
        </authorList>
    </citation>
    <scope>NUCLEOTIDE SEQUENCE</scope>
    <source>
        <strain evidence="2">KCTC 19276</strain>
    </source>
</reference>
<comment type="caution">
    <text evidence="2">The sequence shown here is derived from an EMBL/GenBank/DDBJ whole genome shotgun (WGS) entry which is preliminary data.</text>
</comment>
<keyword evidence="1" id="KW-0812">Transmembrane</keyword>
<feature type="transmembrane region" description="Helical" evidence="1">
    <location>
        <begin position="81"/>
        <end position="102"/>
    </location>
</feature>
<protein>
    <submittedName>
        <fullName evidence="2">Uncharacterized protein</fullName>
    </submittedName>
</protein>